<evidence type="ECO:0000256" key="1">
    <source>
        <dbReference type="SAM" id="MobiDB-lite"/>
    </source>
</evidence>
<dbReference type="InterPro" id="IPR051942">
    <property type="entry name" value="DENN_domain_containing_2"/>
</dbReference>
<dbReference type="Gene3D" id="3.40.50.11500">
    <property type="match status" value="1"/>
</dbReference>
<dbReference type="Gene3D" id="3.30.450.200">
    <property type="match status" value="1"/>
</dbReference>
<dbReference type="GeneID" id="108568064"/>
<dbReference type="Pfam" id="PF03456">
    <property type="entry name" value="uDENN"/>
    <property type="match status" value="1"/>
</dbReference>
<dbReference type="SMART" id="SM00800">
    <property type="entry name" value="uDENN"/>
    <property type="match status" value="1"/>
</dbReference>
<dbReference type="PROSITE" id="PS50211">
    <property type="entry name" value="DENN"/>
    <property type="match status" value="1"/>
</dbReference>
<protein>
    <submittedName>
        <fullName evidence="4">DENN domain-containing protein 2C-like</fullName>
    </submittedName>
</protein>
<organism evidence="3 4">
    <name type="scientific">Nicrophorus vespilloides</name>
    <name type="common">Boreal carrion beetle</name>
    <dbReference type="NCBI Taxonomy" id="110193"/>
    <lineage>
        <taxon>Eukaryota</taxon>
        <taxon>Metazoa</taxon>
        <taxon>Ecdysozoa</taxon>
        <taxon>Arthropoda</taxon>
        <taxon>Hexapoda</taxon>
        <taxon>Insecta</taxon>
        <taxon>Pterygota</taxon>
        <taxon>Neoptera</taxon>
        <taxon>Endopterygota</taxon>
        <taxon>Coleoptera</taxon>
        <taxon>Polyphaga</taxon>
        <taxon>Staphyliniformia</taxon>
        <taxon>Silphidae</taxon>
        <taxon>Nicrophorinae</taxon>
        <taxon>Nicrophorus</taxon>
    </lineage>
</organism>
<dbReference type="InterPro" id="IPR005112">
    <property type="entry name" value="dDENN_dom"/>
</dbReference>
<dbReference type="SMART" id="SM00801">
    <property type="entry name" value="dDENN"/>
    <property type="match status" value="1"/>
</dbReference>
<dbReference type="RefSeq" id="XP_017784450.1">
    <property type="nucleotide sequence ID" value="XM_017928961.1"/>
</dbReference>
<gene>
    <name evidence="4" type="primary">LOC108568064</name>
</gene>
<dbReference type="InterPro" id="IPR005113">
    <property type="entry name" value="uDENN_dom"/>
</dbReference>
<feature type="region of interest" description="Disordered" evidence="1">
    <location>
        <begin position="212"/>
        <end position="234"/>
    </location>
</feature>
<dbReference type="Pfam" id="PF02141">
    <property type="entry name" value="DENN"/>
    <property type="match status" value="1"/>
</dbReference>
<feature type="compositionally biased region" description="Low complexity" evidence="1">
    <location>
        <begin position="385"/>
        <end position="401"/>
    </location>
</feature>
<dbReference type="InterPro" id="IPR001194">
    <property type="entry name" value="cDENN_dom"/>
</dbReference>
<dbReference type="Proteomes" id="UP000695000">
    <property type="component" value="Unplaced"/>
</dbReference>
<feature type="region of interest" description="Disordered" evidence="1">
    <location>
        <begin position="385"/>
        <end position="410"/>
    </location>
</feature>
<sequence length="976" mass="111621">MYKPPENSNRVRAMKSKFENNENINTQLYNNVSKPPAAALSRQLSDPVKVNIKRSPAFRNDKVLQRNGTQISVKLNKNKSLTSKYCDNNRKNPVTETKSLEPPTFSMLRKRFDSQENLFTKSKQMLKERSNTCEKIVRNKSEDKEELRYENISVLYTKPIPKCQRQQKEITIHTTSTLKLSEVKKISTNSTHQEYVQKLNVLTDTLKLALKKPLPQGPAPKKPPRTFQHSPKTNKTKEEFAQKLNDNLQKNLEQKKSPAYMLEKLENALKANRGRLQRHKKVDVSSGEEEALDGNKMGKLNFNCLQSLSCSNATYEAISQPTSKFFDDEEPVYAEPFVFPSKDAYVKDDDKKMNRNSLYYMSSPVTSPNGLYVLNTMDDDQVLNSGETSSISSPTTSDIESLTSTPSEENKVFGPHKVVELIRSFEKKKSDVNPECRVDNLEKQLKKTLEKSFQSSSDGNSLGKSSLDEENKDMMVGKFKTYVRTVRMISKLKKNSDGQHLFHCCMLVGHNGKEPYVKFQFPKDVNLPYKIEYLCFPDSGDSTIDCSLKAQNYSILLTGDDGERIYGYCRRVLPENSTTCLPLAYCILSKNKAPRFYRKILQELESRHGIPDKIRDILLNEIYYHKFPVPGESVRINLAEVNKHISNTTLTDDSKLDDDNTNATSIWQDNEISDYEVIECNGSLNPVTTNGASYNRRNGILFQNGFIPKEIIDDYNGAQRGSLILTMDHDGRYKENDLEELCNTLSVNILLKVFATLLLERKVVFISCVLGKLSTCIEAIQNMLYPFSWPHTLIPVLPKDLWEIVEAPTPFICGALSLTLVNNYTIEDGIVVDLDEGAILMEVGDENKILPSCMVNELKEGMALAKSSNGKNENVLVSDAFLRIFIRSCGHYKDFLKDGHFQKDTFSNHPKRKAVKRFLKWFTETTMFYNFVETIQKDPDIFQIFDKRIQIYRSQDAKLILEKMKDWKKEPSLSIF</sequence>
<dbReference type="PANTHER" id="PTHR15288:SF0">
    <property type="entry name" value="UDENN DOMAIN-CONTAINING PROTEIN"/>
    <property type="match status" value="1"/>
</dbReference>
<feature type="region of interest" description="Disordered" evidence="1">
    <location>
        <begin position="449"/>
        <end position="468"/>
    </location>
</feature>
<accession>A0ABM1NCA0</accession>
<dbReference type="InterPro" id="IPR037516">
    <property type="entry name" value="Tripartite_DENN"/>
</dbReference>
<name>A0ABM1NCA0_NICVS</name>
<keyword evidence="3" id="KW-1185">Reference proteome</keyword>
<proteinExistence type="predicted"/>
<evidence type="ECO:0000313" key="4">
    <source>
        <dbReference type="RefSeq" id="XP_017784450.1"/>
    </source>
</evidence>
<feature type="compositionally biased region" description="Low complexity" evidence="1">
    <location>
        <begin position="455"/>
        <end position="465"/>
    </location>
</feature>
<evidence type="ECO:0000313" key="3">
    <source>
        <dbReference type="Proteomes" id="UP000695000"/>
    </source>
</evidence>
<dbReference type="SMART" id="SM00799">
    <property type="entry name" value="DENN"/>
    <property type="match status" value="1"/>
</dbReference>
<dbReference type="InterPro" id="IPR043153">
    <property type="entry name" value="DENN_C"/>
</dbReference>
<feature type="domain" description="UDENN" evidence="2">
    <location>
        <begin position="502"/>
        <end position="942"/>
    </location>
</feature>
<dbReference type="PANTHER" id="PTHR15288">
    <property type="entry name" value="DENN DOMAIN-CONTAINING PROTEIN 2"/>
    <property type="match status" value="1"/>
</dbReference>
<reference evidence="4" key="1">
    <citation type="submission" date="2025-08" db="UniProtKB">
        <authorList>
            <consortium name="RefSeq"/>
        </authorList>
    </citation>
    <scope>IDENTIFICATION</scope>
    <source>
        <tissue evidence="4">Whole Larva</tissue>
    </source>
</reference>
<evidence type="ECO:0000259" key="2">
    <source>
        <dbReference type="PROSITE" id="PS50211"/>
    </source>
</evidence>